<proteinExistence type="predicted"/>
<feature type="domain" description="Anti-bacteriophage protein A/HamA C-terminal" evidence="1">
    <location>
        <begin position="26"/>
        <end position="114"/>
    </location>
</feature>
<sequence length="125" mass="13987">MALQNPDLYNSLHPLLRANPLQLKAYLEKVACNISISGTQTKAHCYFVALDGNHRPRVNDFARFIAEQIVDIAIPRSEIARALKEAQETGSAAPTTRLNNKARNLFTKLPKSGEVRYVEKSVHQC</sequence>
<protein>
    <recommendedName>
        <fullName evidence="1">Anti-bacteriophage protein A/HamA C-terminal domain-containing protein</fullName>
    </recommendedName>
</protein>
<reference evidence="2" key="1">
    <citation type="journal article" date="2011" name="Environ. Microbiol.">
        <title>Genomic insights into the metabolic potential of the polycyclic aromatic hydrocarbon degrading sulfate-reducing Deltaproteobacterium N47.</title>
        <authorList>
            <person name="Bergmann F."/>
            <person name="Selesi D."/>
            <person name="Weinmaier T."/>
            <person name="Tischler P."/>
            <person name="Rattei T."/>
            <person name="Meckenstock R.U."/>
        </authorList>
    </citation>
    <scope>NUCLEOTIDE SEQUENCE</scope>
</reference>
<dbReference type="Pfam" id="PF08878">
    <property type="entry name" value="HamA"/>
    <property type="match status" value="1"/>
</dbReference>
<dbReference type="EMBL" id="FR695872">
    <property type="protein sequence ID" value="CBX29088.1"/>
    <property type="molecule type" value="Genomic_DNA"/>
</dbReference>
<evidence type="ECO:0000259" key="1">
    <source>
        <dbReference type="Pfam" id="PF08878"/>
    </source>
</evidence>
<accession>E1YEU4</accession>
<organism evidence="2">
    <name type="scientific">uncultured Desulfobacterium sp</name>
    <dbReference type="NCBI Taxonomy" id="201089"/>
    <lineage>
        <taxon>Bacteria</taxon>
        <taxon>Pseudomonadati</taxon>
        <taxon>Thermodesulfobacteriota</taxon>
        <taxon>Desulfobacteria</taxon>
        <taxon>Desulfobacterales</taxon>
        <taxon>Desulfobacteriaceae</taxon>
        <taxon>Desulfobacterium</taxon>
        <taxon>environmental samples</taxon>
    </lineage>
</organism>
<gene>
    <name evidence="2" type="ORF">N47_J00690</name>
</gene>
<dbReference type="InterPro" id="IPR014976">
    <property type="entry name" value="AbpA_HamA_C"/>
</dbReference>
<evidence type="ECO:0000313" key="2">
    <source>
        <dbReference type="EMBL" id="CBX29088.1"/>
    </source>
</evidence>
<name>E1YEU4_9BACT</name>
<dbReference type="AlphaFoldDB" id="E1YEU4"/>